<proteinExistence type="inferred from homology"/>
<accession>A0A811UB35</accession>
<dbReference type="KEGG" id="ccat:101459139"/>
<keyword evidence="3" id="KW-0378">Hydrolase</keyword>
<comment type="caution">
    <text evidence="8">The sequence shown here is derived from an EMBL/GenBank/DDBJ whole genome shotgun (WGS) entry which is preliminary data.</text>
</comment>
<dbReference type="Pfam" id="PF00135">
    <property type="entry name" value="COesterase"/>
    <property type="match status" value="1"/>
</dbReference>
<dbReference type="Gene3D" id="3.40.50.1820">
    <property type="entry name" value="alpha/beta hydrolase"/>
    <property type="match status" value="1"/>
</dbReference>
<gene>
    <name evidence="8" type="ORF">CCAP1982_LOCUS4747</name>
</gene>
<keyword evidence="9" id="KW-1185">Reference proteome</keyword>
<organism evidence="8 9">
    <name type="scientific">Ceratitis capitata</name>
    <name type="common">Mediterranean fruit fly</name>
    <name type="synonym">Tephritis capitata</name>
    <dbReference type="NCBI Taxonomy" id="7213"/>
    <lineage>
        <taxon>Eukaryota</taxon>
        <taxon>Metazoa</taxon>
        <taxon>Ecdysozoa</taxon>
        <taxon>Arthropoda</taxon>
        <taxon>Hexapoda</taxon>
        <taxon>Insecta</taxon>
        <taxon>Pterygota</taxon>
        <taxon>Neoptera</taxon>
        <taxon>Endopterygota</taxon>
        <taxon>Diptera</taxon>
        <taxon>Brachycera</taxon>
        <taxon>Muscomorpha</taxon>
        <taxon>Tephritoidea</taxon>
        <taxon>Tephritidae</taxon>
        <taxon>Ceratitis</taxon>
        <taxon>Ceratitis</taxon>
    </lineage>
</organism>
<protein>
    <recommendedName>
        <fullName evidence="6">carboxylesterase</fullName>
        <ecNumber evidence="6">3.1.1.1</ecNumber>
    </recommendedName>
</protein>
<dbReference type="PANTHER" id="PTHR43142">
    <property type="entry name" value="CARBOXYLIC ESTER HYDROLASE"/>
    <property type="match status" value="1"/>
</dbReference>
<dbReference type="EC" id="3.1.1.1" evidence="6"/>
<evidence type="ECO:0000313" key="8">
    <source>
        <dbReference type="EMBL" id="CAD6996041.1"/>
    </source>
</evidence>
<evidence type="ECO:0000259" key="7">
    <source>
        <dbReference type="Pfam" id="PF00135"/>
    </source>
</evidence>
<feature type="domain" description="Carboxylesterase type B" evidence="7">
    <location>
        <begin position="8"/>
        <end position="519"/>
    </location>
</feature>
<evidence type="ECO:0000256" key="3">
    <source>
        <dbReference type="ARBA" id="ARBA00022801"/>
    </source>
</evidence>
<comment type="similarity">
    <text evidence="1">Belongs to the type-B carboxylesterase/lipase family.</text>
</comment>
<sequence length="540" mass="62063">MSSVETIQLTLPLGEIKGRHCQTIYAHKYCSFEGIPYAKPPLGELRFKAPQPVEPWTDVKDCTKCASKPLQKNTHTGGVEGSEDCLYLNVYTKQLYSEKPLPVLVYIYGGAFYTGEATRDHYSPDYFMSEQVLLVTLNYRLCSLGFLSLADPALDVPGNAGLKDQIIALKWVNRYISHFNGDPNNITLFGESAGASSAHAIALSEQTHGLFQRIVLMSGTAISYWANMPQTDMAYRLAKFHGYAGENIDAEVLSFLRKLEPEKLVKHSLLNEGERRKLYLFSFGPITEPYISEHCVLPKRPFELLKDSWSNRLPIIIGGNSFEGLYMYNRLKMFPQIMRSIINDPERILPEDIKDTHTPEELREMGQKILKLFFGEKEPSDRSLFKFLDIYGFKLFWHDIHRTVLARLAYTKAPTYLYRFDFDSPDFNLYRARYCGNDPLRGVSHADDLSYMFFSNDSWKVDLDSAEYKTIKRLIGILTTFASNSNPDCDEIEPFVWRPLEKNDPNLALNISYDLRMMELPEAVKLNALDELFKYREQLY</sequence>
<dbReference type="SUPFAM" id="SSF53474">
    <property type="entry name" value="alpha/beta-Hydrolases"/>
    <property type="match status" value="1"/>
</dbReference>
<keyword evidence="4" id="KW-1015">Disulfide bond</keyword>
<evidence type="ECO:0000313" key="9">
    <source>
        <dbReference type="Proteomes" id="UP000606786"/>
    </source>
</evidence>
<dbReference type="GO" id="GO:0106435">
    <property type="term" value="F:carboxylesterase activity"/>
    <property type="evidence" value="ECO:0007669"/>
    <property type="project" value="UniProtKB-EC"/>
</dbReference>
<evidence type="ECO:0000256" key="5">
    <source>
        <dbReference type="ARBA" id="ARBA00023180"/>
    </source>
</evidence>
<evidence type="ECO:0000256" key="4">
    <source>
        <dbReference type="ARBA" id="ARBA00023157"/>
    </source>
</evidence>
<keyword evidence="5" id="KW-0325">Glycoprotein</keyword>
<dbReference type="OrthoDB" id="19653at2759"/>
<reference evidence="8" key="1">
    <citation type="submission" date="2020-11" db="EMBL/GenBank/DDBJ databases">
        <authorList>
            <person name="Whitehead M."/>
        </authorList>
    </citation>
    <scope>NUCLEOTIDE SEQUENCE</scope>
    <source>
        <strain evidence="8">EGII</strain>
    </source>
</reference>
<evidence type="ECO:0000256" key="6">
    <source>
        <dbReference type="ARBA" id="ARBA00039155"/>
    </source>
</evidence>
<keyword evidence="2" id="KW-0719">Serine esterase</keyword>
<dbReference type="AlphaFoldDB" id="A0A811UB35"/>
<dbReference type="InterPro" id="IPR002018">
    <property type="entry name" value="CarbesteraseB"/>
</dbReference>
<dbReference type="EMBL" id="CAJHJT010000001">
    <property type="protein sequence ID" value="CAD6996041.1"/>
    <property type="molecule type" value="Genomic_DNA"/>
</dbReference>
<dbReference type="PANTHER" id="PTHR43142:SF1">
    <property type="entry name" value="CARBOXYLIC ESTER HYDROLASE"/>
    <property type="match status" value="1"/>
</dbReference>
<dbReference type="Proteomes" id="UP000606786">
    <property type="component" value="Unassembled WGS sequence"/>
</dbReference>
<evidence type="ECO:0000256" key="2">
    <source>
        <dbReference type="ARBA" id="ARBA00022487"/>
    </source>
</evidence>
<dbReference type="InterPro" id="IPR029058">
    <property type="entry name" value="AB_hydrolase_fold"/>
</dbReference>
<name>A0A811UB35_CERCA</name>
<evidence type="ECO:0000256" key="1">
    <source>
        <dbReference type="ARBA" id="ARBA00005964"/>
    </source>
</evidence>